<evidence type="ECO:0000256" key="1">
    <source>
        <dbReference type="ARBA" id="ARBA00023242"/>
    </source>
</evidence>
<dbReference type="InterPro" id="IPR021858">
    <property type="entry name" value="Fun_TF"/>
</dbReference>
<evidence type="ECO:0000313" key="3">
    <source>
        <dbReference type="EMBL" id="KAK5995124.1"/>
    </source>
</evidence>
<evidence type="ECO:0000256" key="2">
    <source>
        <dbReference type="SAM" id="MobiDB-lite"/>
    </source>
</evidence>
<feature type="compositionally biased region" description="Basic and acidic residues" evidence="2">
    <location>
        <begin position="1"/>
        <end position="11"/>
    </location>
</feature>
<feature type="compositionally biased region" description="Polar residues" evidence="2">
    <location>
        <begin position="157"/>
        <end position="168"/>
    </location>
</feature>
<reference evidence="3 4" key="1">
    <citation type="submission" date="2024-01" db="EMBL/GenBank/DDBJ databases">
        <title>Complete genome of Cladobotryum mycophilum ATHUM6906.</title>
        <authorList>
            <person name="Christinaki A.C."/>
            <person name="Myridakis A.I."/>
            <person name="Kouvelis V.N."/>
        </authorList>
    </citation>
    <scope>NUCLEOTIDE SEQUENCE [LARGE SCALE GENOMIC DNA]</scope>
    <source>
        <strain evidence="3 4">ATHUM6906</strain>
    </source>
</reference>
<feature type="compositionally biased region" description="Polar residues" evidence="2">
    <location>
        <begin position="118"/>
        <end position="133"/>
    </location>
</feature>
<feature type="region of interest" description="Disordered" evidence="2">
    <location>
        <begin position="117"/>
        <end position="170"/>
    </location>
</feature>
<dbReference type="Proteomes" id="UP001338125">
    <property type="component" value="Unassembled WGS sequence"/>
</dbReference>
<keyword evidence="1" id="KW-0539">Nucleus</keyword>
<accession>A0ABR0SSJ7</accession>
<name>A0ABR0SSJ7_9HYPO</name>
<dbReference type="EMBL" id="JAVFKD010000004">
    <property type="protein sequence ID" value="KAK5995124.1"/>
    <property type="molecule type" value="Genomic_DNA"/>
</dbReference>
<keyword evidence="4" id="KW-1185">Reference proteome</keyword>
<gene>
    <name evidence="3" type="ORF">PT974_03518</name>
</gene>
<comment type="caution">
    <text evidence="3">The sequence shown here is derived from an EMBL/GenBank/DDBJ whole genome shotgun (WGS) entry which is preliminary data.</text>
</comment>
<proteinExistence type="predicted"/>
<dbReference type="Pfam" id="PF11951">
    <property type="entry name" value="Fungal_trans_2"/>
    <property type="match status" value="1"/>
</dbReference>
<organism evidence="3 4">
    <name type="scientific">Cladobotryum mycophilum</name>
    <dbReference type="NCBI Taxonomy" id="491253"/>
    <lineage>
        <taxon>Eukaryota</taxon>
        <taxon>Fungi</taxon>
        <taxon>Dikarya</taxon>
        <taxon>Ascomycota</taxon>
        <taxon>Pezizomycotina</taxon>
        <taxon>Sordariomycetes</taxon>
        <taxon>Hypocreomycetidae</taxon>
        <taxon>Hypocreales</taxon>
        <taxon>Hypocreaceae</taxon>
        <taxon>Cladobotryum</taxon>
    </lineage>
</organism>
<sequence length="791" mass="87685">MGDPLDQERPAKRLKIAPQQQSGLGYQHAFIPPTTNMIAPSAGDPWAAGVTTTTTTTTAVPGTQFGVPWPPSQMLIALEPTPDGAHGGGAWAPVPGLILTPVPVPVLPMSTPFGPAPSVSTPTTIDAVPSSSAPLPPDFDLPPTNHAAPMNPRHDQTPPSQQSLSASDTVVEVVPSSLRVRDQRIIKRSSKRKAPKFESPFTECIDSFGKLTSPRFPRPSDGKVNGYIKFHWPERKAPLPQGSSVAVIEECDDDDEDDETPQSSQSYSMTRNNSNALILAHGSPGSVTSTMGVIRSPIEGDFRSVITFTHSSPSSQPSPSFSFAYSPQDILSFGGSSPTAPRMVPPQFGMLAKMDHMDRQFWSFYIQNWCPGRSVLGKTNLWLKDFAKMHESAGVRAAIQSLAGIYIYDYQPMDAIRTRTNQRFALAERRLRNLLSDPENITEDEASELITIASILSMQDIVLTERRRQKPLNPRWLIGYRQSEYFLEATDQGSRFWRKSNVQLSSLRISQSIIVGRAVVLAQPMMPLPHPESFDPEEEASRFGWLLYGTDQDMFEIHGGCGFSKRLLHIMSQITYCAARLQQDSESTMVPVTAKFLLGELQDMRQWSSESNGWDEAKGNPQTVEWVRGVPEGFVIDSSSHMTNVTAEAWRLAAMIYLQCRALRLPRTCQAVVNNMTDLAKCIRIMPTSGTHFTAQAPLFPVFLLGLLAANEDHRRVSETWFSLVVSTPVRSSVPPLYDALQRVWCWIDNEPKITPPADCTIPDAIRERHPWWEDLVRLVQVGEPEVLCLT</sequence>
<protein>
    <recommendedName>
        <fullName evidence="5">Transcription factor domain-containing protein</fullName>
    </recommendedName>
</protein>
<evidence type="ECO:0008006" key="5">
    <source>
        <dbReference type="Google" id="ProtNLM"/>
    </source>
</evidence>
<feature type="region of interest" description="Disordered" evidence="2">
    <location>
        <begin position="1"/>
        <end position="20"/>
    </location>
</feature>
<evidence type="ECO:0000313" key="4">
    <source>
        <dbReference type="Proteomes" id="UP001338125"/>
    </source>
</evidence>